<dbReference type="InterPro" id="IPR016024">
    <property type="entry name" value="ARM-type_fold"/>
</dbReference>
<gene>
    <name evidence="1" type="ORF">RJ40_06960</name>
</gene>
<accession>A0A8A3S5X7</accession>
<proteinExistence type="predicted"/>
<dbReference type="RefSeq" id="WP_265580148.1">
    <property type="nucleotide sequence ID" value="NZ_CP036172.1"/>
</dbReference>
<protein>
    <submittedName>
        <fullName evidence="1">DNA alkylation repair protein</fullName>
    </submittedName>
</protein>
<dbReference type="PANTHER" id="PTHR41291:SF1">
    <property type="entry name" value="DNA ALKYLATION REPAIR PROTEIN"/>
    <property type="match status" value="1"/>
</dbReference>
<reference evidence="1" key="2">
    <citation type="submission" date="2019-02" db="EMBL/GenBank/DDBJ databases">
        <authorList>
            <person name="Chen S.-C."/>
            <person name="Chien H.-H."/>
            <person name="Lai M.-C."/>
        </authorList>
    </citation>
    <scope>NUCLEOTIDE SEQUENCE</scope>
    <source>
        <strain evidence="1">N2F9704</strain>
    </source>
</reference>
<sequence length="215" mass="24495">MNRDEVMARLHTLADPAYREGMTRFGLSDQNAVGVRVPELRKLAREIKKDHALAVALWEESSREAKILATLIDDPAQVTHAQMEAWAGVFDSWEICDLCCQNLFVLTPHARKTAEAWMRRDKEYVKRAGFVLVAKLARAEKDSDDEWFLASFDAIRAGAKDPRNFVKKAVSWALREIGKRNERCREEAIALAEELAASNDPTQRWIGKDTLRDLN</sequence>
<keyword evidence="2" id="KW-1185">Reference proteome</keyword>
<dbReference type="SUPFAM" id="SSF48371">
    <property type="entry name" value="ARM repeat"/>
    <property type="match status" value="1"/>
</dbReference>
<dbReference type="Pfam" id="PF08713">
    <property type="entry name" value="DNA_alkylation"/>
    <property type="match status" value="1"/>
</dbReference>
<evidence type="ECO:0000313" key="1">
    <source>
        <dbReference type="EMBL" id="QSZ67259.1"/>
    </source>
</evidence>
<dbReference type="Proteomes" id="UP001042704">
    <property type="component" value="Chromosome"/>
</dbReference>
<name>A0A8A3S5X7_9EURY</name>
<dbReference type="InterPro" id="IPR014825">
    <property type="entry name" value="DNA_alkylation"/>
</dbReference>
<organism evidence="1 2">
    <name type="scientific">Methanofollis aquaemaris</name>
    <dbReference type="NCBI Taxonomy" id="126734"/>
    <lineage>
        <taxon>Archaea</taxon>
        <taxon>Methanobacteriati</taxon>
        <taxon>Methanobacteriota</taxon>
        <taxon>Stenosarchaea group</taxon>
        <taxon>Methanomicrobia</taxon>
        <taxon>Methanomicrobiales</taxon>
        <taxon>Methanomicrobiaceae</taxon>
        <taxon>Methanofollis</taxon>
    </lineage>
</organism>
<dbReference type="Gene3D" id="1.25.10.90">
    <property type="match status" value="1"/>
</dbReference>
<dbReference type="AlphaFoldDB" id="A0A8A3S5X7"/>
<evidence type="ECO:0000313" key="2">
    <source>
        <dbReference type="Proteomes" id="UP001042704"/>
    </source>
</evidence>
<dbReference type="GeneID" id="76424090"/>
<dbReference type="PANTHER" id="PTHR41291">
    <property type="entry name" value="DNA ALKYLATION REPAIR PROTEIN"/>
    <property type="match status" value="1"/>
</dbReference>
<reference evidence="1" key="1">
    <citation type="journal article" date="2001" name="Int. J. Syst. Evol. Microbiol.">
        <title>Methanofollis aquaemaris sp. nov., a methanogen isolated from an aquaculture fish pond.</title>
        <authorList>
            <person name="Lai M.C."/>
            <person name="Chen S.C."/>
        </authorList>
    </citation>
    <scope>NUCLEOTIDE SEQUENCE</scope>
    <source>
        <strain evidence="1">N2F9704</strain>
    </source>
</reference>
<dbReference type="CDD" id="cd06561">
    <property type="entry name" value="AlkD_like"/>
    <property type="match status" value="1"/>
</dbReference>
<dbReference type="EMBL" id="CP036172">
    <property type="protein sequence ID" value="QSZ67259.1"/>
    <property type="molecule type" value="Genomic_DNA"/>
</dbReference>
<dbReference type="KEGG" id="maqe:RJ40_06960"/>